<dbReference type="PANTHER" id="PTHR47595:SF1">
    <property type="entry name" value="MYB_SANT-LIKE DNA-BINDING DOMAIN-CONTAINING PROTEIN"/>
    <property type="match status" value="1"/>
</dbReference>
<keyword evidence="4" id="KW-1185">Reference proteome</keyword>
<reference evidence="3 4" key="1">
    <citation type="submission" date="2015-04" db="EMBL/GenBank/DDBJ databases">
        <title>Lasius niger genome sequencing.</title>
        <authorList>
            <person name="Konorov E.A."/>
            <person name="Nikitin M.A."/>
            <person name="Kirill M.V."/>
            <person name="Chang P."/>
        </authorList>
    </citation>
    <scope>NUCLEOTIDE SEQUENCE [LARGE SCALE GENOMIC DNA]</scope>
    <source>
        <tissue evidence="3">Whole</tissue>
    </source>
</reference>
<dbReference type="Proteomes" id="UP000036403">
    <property type="component" value="Unassembled WGS sequence"/>
</dbReference>
<evidence type="ECO:0000259" key="2">
    <source>
        <dbReference type="Pfam" id="PF13837"/>
    </source>
</evidence>
<dbReference type="Gene3D" id="1.10.10.60">
    <property type="entry name" value="Homeodomain-like"/>
    <property type="match status" value="1"/>
</dbReference>
<feature type="region of interest" description="Disordered" evidence="1">
    <location>
        <begin position="210"/>
        <end position="242"/>
    </location>
</feature>
<dbReference type="OrthoDB" id="7550158at2759"/>
<dbReference type="PANTHER" id="PTHR47595">
    <property type="entry name" value="HEAT SHOCK 70 KDA PROTEIN 14"/>
    <property type="match status" value="1"/>
</dbReference>
<protein>
    <submittedName>
        <fullName evidence="3">Nucleoside diphosphate kinase 6</fullName>
    </submittedName>
</protein>
<keyword evidence="3" id="KW-0418">Kinase</keyword>
<organism evidence="3 4">
    <name type="scientific">Lasius niger</name>
    <name type="common">Black garden ant</name>
    <dbReference type="NCBI Taxonomy" id="67767"/>
    <lineage>
        <taxon>Eukaryota</taxon>
        <taxon>Metazoa</taxon>
        <taxon>Ecdysozoa</taxon>
        <taxon>Arthropoda</taxon>
        <taxon>Hexapoda</taxon>
        <taxon>Insecta</taxon>
        <taxon>Pterygota</taxon>
        <taxon>Neoptera</taxon>
        <taxon>Endopterygota</taxon>
        <taxon>Hymenoptera</taxon>
        <taxon>Apocrita</taxon>
        <taxon>Aculeata</taxon>
        <taxon>Formicoidea</taxon>
        <taxon>Formicidae</taxon>
        <taxon>Formicinae</taxon>
        <taxon>Lasius</taxon>
        <taxon>Lasius</taxon>
    </lineage>
</organism>
<dbReference type="PaxDb" id="67767-A0A0J7KBY3"/>
<keyword evidence="3" id="KW-0808">Transferase</keyword>
<evidence type="ECO:0000256" key="1">
    <source>
        <dbReference type="SAM" id="MobiDB-lite"/>
    </source>
</evidence>
<dbReference type="EMBL" id="LBMM01009781">
    <property type="protein sequence ID" value="KMQ87878.1"/>
    <property type="molecule type" value="Genomic_DNA"/>
</dbReference>
<dbReference type="AlphaFoldDB" id="A0A0J7KBY3"/>
<gene>
    <name evidence="3" type="ORF">RF55_12721</name>
</gene>
<sequence length="289" mass="33226">MSEMSQSHDFYKVVEGADGAPIFDAKMSQVLLRDKITGKIDFISLTEHIIQACLEPYGFEIMLPEKDTDADNSSRCTTFNSNLEETENMKSIVLEESNERTPDKGMKSLWTDKSRAMLLHLCKKYKNDFNSNCIKKNVTWTKIACDMKYAGYNFVAVQCKEKMKYMKKKYLKKIDNMGPKSTGAAPLKCDNFEELDELFGNKPNVTPVAIASSSRGDNKYEVTQKDLSDAEDNERKQRKRASTLTLSDLKVMLEEKEEAKKSRHEEKQELLRQSISSYERIMEKLLDKL</sequence>
<evidence type="ECO:0000313" key="3">
    <source>
        <dbReference type="EMBL" id="KMQ87878.1"/>
    </source>
</evidence>
<evidence type="ECO:0000313" key="4">
    <source>
        <dbReference type="Proteomes" id="UP000036403"/>
    </source>
</evidence>
<dbReference type="GO" id="GO:0016301">
    <property type="term" value="F:kinase activity"/>
    <property type="evidence" value="ECO:0007669"/>
    <property type="project" value="UniProtKB-KW"/>
</dbReference>
<feature type="compositionally biased region" description="Basic and acidic residues" evidence="1">
    <location>
        <begin position="216"/>
        <end position="228"/>
    </location>
</feature>
<proteinExistence type="predicted"/>
<name>A0A0J7KBY3_LASNI</name>
<feature type="domain" description="Myb/SANT-like DNA-binding" evidence="2">
    <location>
        <begin position="109"/>
        <end position="198"/>
    </location>
</feature>
<dbReference type="InterPro" id="IPR044822">
    <property type="entry name" value="Myb_DNA-bind_4"/>
</dbReference>
<accession>A0A0J7KBY3</accession>
<dbReference type="Pfam" id="PF13837">
    <property type="entry name" value="Myb_DNA-bind_4"/>
    <property type="match status" value="1"/>
</dbReference>
<comment type="caution">
    <text evidence="3">The sequence shown here is derived from an EMBL/GenBank/DDBJ whole genome shotgun (WGS) entry which is preliminary data.</text>
</comment>